<comment type="caution">
    <text evidence="1">The sequence shown here is derived from an EMBL/GenBank/DDBJ whole genome shotgun (WGS) entry which is preliminary data.</text>
</comment>
<proteinExistence type="predicted"/>
<sequence length="167" mass="18096">MLSGALLVNGEPFPQAAPYVSGDDAQVIGTTTWATMSIPGVRRVHDPNAGGIVATTASRVLVLDHRGETRMSLPIRKSGDGDPEDAYHLRPDGDRFVVIRGPEGRVETFDPATGERLHGVVPVFAGDDFLGAGLGWSEQGPFLVRSALNERVHFLELATGRLWRRDR</sequence>
<reference evidence="1 2" key="1">
    <citation type="submission" date="2021-01" db="EMBL/GenBank/DDBJ databases">
        <title>Whole genome shotgun sequence of Planobispora siamensis NBRC 107568.</title>
        <authorList>
            <person name="Komaki H."/>
            <person name="Tamura T."/>
        </authorList>
    </citation>
    <scope>NUCLEOTIDE SEQUENCE [LARGE SCALE GENOMIC DNA]</scope>
    <source>
        <strain evidence="1 2">NBRC 107568</strain>
    </source>
</reference>
<keyword evidence="2" id="KW-1185">Reference proteome</keyword>
<gene>
    <name evidence="1" type="ORF">Psi01_21240</name>
</gene>
<name>A0A8J3SGA1_9ACTN</name>
<accession>A0A8J3SGA1</accession>
<dbReference type="Proteomes" id="UP000619788">
    <property type="component" value="Unassembled WGS sequence"/>
</dbReference>
<dbReference type="InterPro" id="IPR011044">
    <property type="entry name" value="Quino_amine_DH_bsu"/>
</dbReference>
<evidence type="ECO:0000313" key="2">
    <source>
        <dbReference type="Proteomes" id="UP000619788"/>
    </source>
</evidence>
<dbReference type="AlphaFoldDB" id="A0A8J3SGA1"/>
<organism evidence="1 2">
    <name type="scientific">Planobispora siamensis</name>
    <dbReference type="NCBI Taxonomy" id="936338"/>
    <lineage>
        <taxon>Bacteria</taxon>
        <taxon>Bacillati</taxon>
        <taxon>Actinomycetota</taxon>
        <taxon>Actinomycetes</taxon>
        <taxon>Streptosporangiales</taxon>
        <taxon>Streptosporangiaceae</taxon>
        <taxon>Planobispora</taxon>
    </lineage>
</organism>
<dbReference type="SUPFAM" id="SSF50969">
    <property type="entry name" value="YVTN repeat-like/Quinoprotein amine dehydrogenase"/>
    <property type="match status" value="1"/>
</dbReference>
<dbReference type="EMBL" id="BOOJ01000021">
    <property type="protein sequence ID" value="GIH91494.1"/>
    <property type="molecule type" value="Genomic_DNA"/>
</dbReference>
<dbReference type="RefSeq" id="WP_204063785.1">
    <property type="nucleotide sequence ID" value="NZ_BOOJ01000021.1"/>
</dbReference>
<evidence type="ECO:0000313" key="1">
    <source>
        <dbReference type="EMBL" id="GIH91494.1"/>
    </source>
</evidence>
<protein>
    <submittedName>
        <fullName evidence="1">Uncharacterized protein</fullName>
    </submittedName>
</protein>